<protein>
    <submittedName>
        <fullName evidence="1">Uncharacterized protein</fullName>
    </submittedName>
</protein>
<accession>A0A0B3RZQ6</accession>
<organism evidence="1 2">
    <name type="scientific">Mameliella alba</name>
    <dbReference type="NCBI Taxonomy" id="561184"/>
    <lineage>
        <taxon>Bacteria</taxon>
        <taxon>Pseudomonadati</taxon>
        <taxon>Pseudomonadota</taxon>
        <taxon>Alphaproteobacteria</taxon>
        <taxon>Rhodobacterales</taxon>
        <taxon>Roseobacteraceae</taxon>
        <taxon>Mameliella</taxon>
    </lineage>
</organism>
<keyword evidence="2" id="KW-1185">Reference proteome</keyword>
<dbReference type="EMBL" id="JSUQ01000012">
    <property type="protein sequence ID" value="KHQ52228.1"/>
    <property type="molecule type" value="Genomic_DNA"/>
</dbReference>
<gene>
    <name evidence="1" type="ORF">OA50_03245</name>
</gene>
<reference evidence="1 2" key="1">
    <citation type="submission" date="2014-10" db="EMBL/GenBank/DDBJ databases">
        <title>Genome sequence of Ponticoccus sp. strain UMTAT08 isolated from clonal culture of toxic dinoflagellate Alexandrium tamiyavanichii.</title>
        <authorList>
            <person name="Gan H.Y."/>
            <person name="Muhd D.-D."/>
            <person name="Mohd Noor M.E."/>
            <person name="Yeong Y.S."/>
            <person name="Usup G."/>
        </authorList>
    </citation>
    <scope>NUCLEOTIDE SEQUENCE [LARGE SCALE GENOMIC DNA]</scope>
    <source>
        <strain evidence="1 2">UMTAT08</strain>
    </source>
</reference>
<name>A0A0B3RZQ6_9RHOB</name>
<dbReference type="Proteomes" id="UP000030960">
    <property type="component" value="Unassembled WGS sequence"/>
</dbReference>
<evidence type="ECO:0000313" key="1">
    <source>
        <dbReference type="EMBL" id="KHQ52228.1"/>
    </source>
</evidence>
<sequence>MALTDFNASHALGSTFSLPRLPEGLLRRIGGCVLALVAYLMWIAPMGLGAPILVPFKLGLSCLMLSAALGMSLRLRGEDG</sequence>
<comment type="caution">
    <text evidence="1">The sequence shown here is derived from an EMBL/GenBank/DDBJ whole genome shotgun (WGS) entry which is preliminary data.</text>
</comment>
<evidence type="ECO:0000313" key="2">
    <source>
        <dbReference type="Proteomes" id="UP000030960"/>
    </source>
</evidence>
<dbReference type="RefSeq" id="WP_043143434.1">
    <property type="nucleotide sequence ID" value="NZ_AP022337.1"/>
</dbReference>
<dbReference type="STRING" id="561184.SAMN05216376_102213"/>
<dbReference type="AlphaFoldDB" id="A0A0B3RZQ6"/>
<proteinExistence type="predicted"/>